<name>A0AAV1DL88_OLDCO</name>
<proteinExistence type="predicted"/>
<dbReference type="Pfam" id="PF14215">
    <property type="entry name" value="bHLH-MYC_N"/>
    <property type="match status" value="1"/>
</dbReference>
<comment type="subcellular location">
    <subcellularLocation>
        <location evidence="1">Nucleus</location>
    </subcellularLocation>
</comment>
<dbReference type="PANTHER" id="PTHR46196">
    <property type="entry name" value="TRANSCRIPTION FACTOR BHLH155-LIKE ISOFORM X1-RELATED"/>
    <property type="match status" value="1"/>
</dbReference>
<dbReference type="InterPro" id="IPR043561">
    <property type="entry name" value="LHW-like"/>
</dbReference>
<keyword evidence="2" id="KW-0805">Transcription regulation</keyword>
<organism evidence="7 8">
    <name type="scientific">Oldenlandia corymbosa var. corymbosa</name>
    <dbReference type="NCBI Taxonomy" id="529605"/>
    <lineage>
        <taxon>Eukaryota</taxon>
        <taxon>Viridiplantae</taxon>
        <taxon>Streptophyta</taxon>
        <taxon>Embryophyta</taxon>
        <taxon>Tracheophyta</taxon>
        <taxon>Spermatophyta</taxon>
        <taxon>Magnoliopsida</taxon>
        <taxon>eudicotyledons</taxon>
        <taxon>Gunneridae</taxon>
        <taxon>Pentapetalae</taxon>
        <taxon>asterids</taxon>
        <taxon>lamiids</taxon>
        <taxon>Gentianales</taxon>
        <taxon>Rubiaceae</taxon>
        <taxon>Rubioideae</taxon>
        <taxon>Spermacoceae</taxon>
        <taxon>Hedyotis-Oldenlandia complex</taxon>
        <taxon>Oldenlandia</taxon>
    </lineage>
</organism>
<feature type="compositionally biased region" description="Polar residues" evidence="5">
    <location>
        <begin position="295"/>
        <end position="321"/>
    </location>
</feature>
<feature type="compositionally biased region" description="Basic and acidic residues" evidence="5">
    <location>
        <begin position="449"/>
        <end position="458"/>
    </location>
</feature>
<feature type="region of interest" description="Disordered" evidence="5">
    <location>
        <begin position="449"/>
        <end position="478"/>
    </location>
</feature>
<protein>
    <submittedName>
        <fullName evidence="7">OLC1v1007081C3</fullName>
    </submittedName>
</protein>
<dbReference type="EMBL" id="OX459122">
    <property type="protein sequence ID" value="CAI9107668.1"/>
    <property type="molecule type" value="Genomic_DNA"/>
</dbReference>
<feature type="region of interest" description="Disordered" evidence="5">
    <location>
        <begin position="289"/>
        <end position="321"/>
    </location>
</feature>
<dbReference type="Pfam" id="PF23176">
    <property type="entry name" value="bHLH_LHW"/>
    <property type="match status" value="1"/>
</dbReference>
<dbReference type="Proteomes" id="UP001161247">
    <property type="component" value="Chromosome 5"/>
</dbReference>
<gene>
    <name evidence="7" type="ORF">OLC1_LOCUS15924</name>
</gene>
<dbReference type="AlphaFoldDB" id="A0AAV1DL88"/>
<keyword evidence="4" id="KW-0539">Nucleus</keyword>
<evidence type="ECO:0000256" key="5">
    <source>
        <dbReference type="SAM" id="MobiDB-lite"/>
    </source>
</evidence>
<evidence type="ECO:0000313" key="8">
    <source>
        <dbReference type="Proteomes" id="UP001161247"/>
    </source>
</evidence>
<reference evidence="7" key="1">
    <citation type="submission" date="2023-03" db="EMBL/GenBank/DDBJ databases">
        <authorList>
            <person name="Julca I."/>
        </authorList>
    </citation>
    <scope>NUCLEOTIDE SEQUENCE</scope>
</reference>
<feature type="compositionally biased region" description="Low complexity" evidence="5">
    <location>
        <begin position="506"/>
        <end position="523"/>
    </location>
</feature>
<dbReference type="GO" id="GO:0003700">
    <property type="term" value="F:DNA-binding transcription factor activity"/>
    <property type="evidence" value="ECO:0007669"/>
    <property type="project" value="InterPro"/>
</dbReference>
<evidence type="ECO:0000256" key="2">
    <source>
        <dbReference type="ARBA" id="ARBA00023015"/>
    </source>
</evidence>
<dbReference type="PROSITE" id="PS50888">
    <property type="entry name" value="BHLH"/>
    <property type="match status" value="1"/>
</dbReference>
<dbReference type="GO" id="GO:0046983">
    <property type="term" value="F:protein dimerization activity"/>
    <property type="evidence" value="ECO:0007669"/>
    <property type="project" value="InterPro"/>
</dbReference>
<feature type="region of interest" description="Disordered" evidence="5">
    <location>
        <begin position="506"/>
        <end position="549"/>
    </location>
</feature>
<evidence type="ECO:0000256" key="4">
    <source>
        <dbReference type="ARBA" id="ARBA00023242"/>
    </source>
</evidence>
<feature type="domain" description="BHLH" evidence="6">
    <location>
        <begin position="535"/>
        <end position="584"/>
    </location>
</feature>
<dbReference type="InterPro" id="IPR025610">
    <property type="entry name" value="MYC/MYB_N"/>
</dbReference>
<keyword evidence="3" id="KW-0804">Transcription</keyword>
<evidence type="ECO:0000259" key="6">
    <source>
        <dbReference type="PROSITE" id="PS50888"/>
    </source>
</evidence>
<evidence type="ECO:0000313" key="7">
    <source>
        <dbReference type="EMBL" id="CAI9107668.1"/>
    </source>
</evidence>
<sequence length="716" mass="78553">MEGQLHRALRCLCSNTGWKYAVFWRLKHRARMMLTWEDGYYYNGENQETKCPSGSASNLQVGQCSRDPLGIALAKMSYHVYCLGEGVVGRVAVTGHHIWIATDKLAVGLGAEFENDGWQAQFSAGIRTIAVVPIVPHGVVQLGSLDNIAEDFELLNHIKDIFCKLLNSWAGEPSYLKPSFMGNSSQSDVTSVTWGSAFQHDCLQHLDRNINVDEKSSWSSSYSSTMKSGHSFCNVSLPQSYENKRVDTVVKHEELQNSESHTGTSVNMPMPISESGSMEKLNHEELRTSGDTKFDGQNSGSGALSRSSGNRIESSTNNLCRKNNLGDGAPFSVNSDVEMSHHIPGTSSAAFNVEGGTLSVPKLPSKHLHEDLSDTMHMPLRFCAGYELLEALGPAFQRQDSHCEWDAEKNETMMAVDVSEGVGNSSLLTVNTGSEYLLDAVIANVPRSDGNKSEKPFCKSELPSDPEKVAEPSSSDMGSITSAGYSFDRGALSSFSSSVASGLNYSKGLSSTSSSRGSETLGRPQEPNKMQKKRAKPGESCRPRPRDRQLIQDRIKELRELVPNGSKCSIDSLLERTIKHMVFMQSITKHVEKLSKCPGSKFMDQEVGLRGSPCPEPGSSWAVEVGSDLKVCPIIVENLNMNGQLLVEMLCDECSHFLEVAEAIRGMGLAVLKGVTETYGEKTWMRFVVEGQTNGNVHRMDILWSLVQLLQPKLKT</sequence>
<accession>A0AAV1DL88</accession>
<feature type="region of interest" description="Disordered" evidence="5">
    <location>
        <begin position="254"/>
        <end position="275"/>
    </location>
</feature>
<evidence type="ECO:0000256" key="3">
    <source>
        <dbReference type="ARBA" id="ARBA00023163"/>
    </source>
</evidence>
<feature type="compositionally biased region" description="Basic and acidic residues" evidence="5">
    <location>
        <begin position="536"/>
        <end position="549"/>
    </location>
</feature>
<dbReference type="PANTHER" id="PTHR46196:SF1">
    <property type="entry name" value="TRANSCRIPTION FACTOR EMB1444-RELATED"/>
    <property type="match status" value="1"/>
</dbReference>
<dbReference type="InterPro" id="IPR011598">
    <property type="entry name" value="bHLH_dom"/>
</dbReference>
<evidence type="ECO:0000256" key="1">
    <source>
        <dbReference type="ARBA" id="ARBA00004123"/>
    </source>
</evidence>
<keyword evidence="8" id="KW-1185">Reference proteome</keyword>
<feature type="compositionally biased region" description="Polar residues" evidence="5">
    <location>
        <begin position="257"/>
        <end position="267"/>
    </location>
</feature>
<dbReference type="GO" id="GO:0005634">
    <property type="term" value="C:nucleus"/>
    <property type="evidence" value="ECO:0007669"/>
    <property type="project" value="UniProtKB-SubCell"/>
</dbReference>